<dbReference type="OrthoDB" id="5135333at2759"/>
<dbReference type="InterPro" id="IPR010730">
    <property type="entry name" value="HET"/>
</dbReference>
<organism evidence="2 3">
    <name type="scientific">Lophiotrema nucula</name>
    <dbReference type="NCBI Taxonomy" id="690887"/>
    <lineage>
        <taxon>Eukaryota</taxon>
        <taxon>Fungi</taxon>
        <taxon>Dikarya</taxon>
        <taxon>Ascomycota</taxon>
        <taxon>Pezizomycotina</taxon>
        <taxon>Dothideomycetes</taxon>
        <taxon>Pleosporomycetidae</taxon>
        <taxon>Pleosporales</taxon>
        <taxon>Lophiotremataceae</taxon>
        <taxon>Lophiotrema</taxon>
    </lineage>
</organism>
<dbReference type="PANTHER" id="PTHR33112">
    <property type="entry name" value="DOMAIN PROTEIN, PUTATIVE-RELATED"/>
    <property type="match status" value="1"/>
</dbReference>
<feature type="domain" description="Heterokaryon incompatibility" evidence="1">
    <location>
        <begin position="1"/>
        <end position="125"/>
    </location>
</feature>
<dbReference type="EMBL" id="ML977360">
    <property type="protein sequence ID" value="KAF2106701.1"/>
    <property type="molecule type" value="Genomic_DNA"/>
</dbReference>
<dbReference type="Pfam" id="PF06985">
    <property type="entry name" value="HET"/>
    <property type="match status" value="1"/>
</dbReference>
<proteinExistence type="predicted"/>
<protein>
    <submittedName>
        <fullName evidence="2">Heterokaryon incompatibility</fullName>
    </submittedName>
</protein>
<evidence type="ECO:0000259" key="1">
    <source>
        <dbReference type="Pfam" id="PF06985"/>
    </source>
</evidence>
<dbReference type="Proteomes" id="UP000799770">
    <property type="component" value="Unassembled WGS sequence"/>
</dbReference>
<accession>A0A6A5YKG9</accession>
<name>A0A6A5YKG9_9PLEO</name>
<feature type="non-terminal residue" evidence="2">
    <location>
        <position position="1"/>
    </location>
</feature>
<dbReference type="AlphaFoldDB" id="A0A6A5YKG9"/>
<gene>
    <name evidence="2" type="ORF">BDV96DRAFT_507500</name>
</gene>
<reference evidence="2" key="1">
    <citation type="journal article" date="2020" name="Stud. Mycol.">
        <title>101 Dothideomycetes genomes: a test case for predicting lifestyles and emergence of pathogens.</title>
        <authorList>
            <person name="Haridas S."/>
            <person name="Albert R."/>
            <person name="Binder M."/>
            <person name="Bloem J."/>
            <person name="Labutti K."/>
            <person name="Salamov A."/>
            <person name="Andreopoulos B."/>
            <person name="Baker S."/>
            <person name="Barry K."/>
            <person name="Bills G."/>
            <person name="Bluhm B."/>
            <person name="Cannon C."/>
            <person name="Castanera R."/>
            <person name="Culley D."/>
            <person name="Daum C."/>
            <person name="Ezra D."/>
            <person name="Gonzalez J."/>
            <person name="Henrissat B."/>
            <person name="Kuo A."/>
            <person name="Liang C."/>
            <person name="Lipzen A."/>
            <person name="Lutzoni F."/>
            <person name="Magnuson J."/>
            <person name="Mondo S."/>
            <person name="Nolan M."/>
            <person name="Ohm R."/>
            <person name="Pangilinan J."/>
            <person name="Park H.-J."/>
            <person name="Ramirez L."/>
            <person name="Alfaro M."/>
            <person name="Sun H."/>
            <person name="Tritt A."/>
            <person name="Yoshinaga Y."/>
            <person name="Zwiers L.-H."/>
            <person name="Turgeon B."/>
            <person name="Goodwin S."/>
            <person name="Spatafora J."/>
            <person name="Crous P."/>
            <person name="Grigoriev I."/>
        </authorList>
    </citation>
    <scope>NUCLEOTIDE SEQUENCE</scope>
    <source>
        <strain evidence="2">CBS 627.86</strain>
    </source>
</reference>
<dbReference type="PANTHER" id="PTHR33112:SF12">
    <property type="entry name" value="HETEROKARYON INCOMPATIBILITY DOMAIN-CONTAINING PROTEIN"/>
    <property type="match status" value="1"/>
</dbReference>
<evidence type="ECO:0000313" key="3">
    <source>
        <dbReference type="Proteomes" id="UP000799770"/>
    </source>
</evidence>
<keyword evidence="3" id="KW-1185">Reference proteome</keyword>
<evidence type="ECO:0000313" key="2">
    <source>
        <dbReference type="EMBL" id="KAF2106701.1"/>
    </source>
</evidence>
<sequence>IPRTIRDAIKLVRSMGEKYLWVDCLCIEQDNTVQKHFQISRMDIVYSRALATIVALSSLDAAHPIPGVDPGTRLPFSSRWVREHCDDTAKSASGMYTVSFGSYPPLLESVFTDSVYERRGWTLQERLLP</sequence>